<sequence>MKTQTAERVRRPSSAMDSSMVFRRFSRSPVSSLRVTTSQFGTVPWDTKTRTTASIRTNGCQNVSHGEIKKLP</sequence>
<reference evidence="1 2" key="1">
    <citation type="journal article" date="2022" name="Nat. Ecol. Evol.">
        <title>A masculinizing supergene underlies an exaggerated male reproductive morph in a spider.</title>
        <authorList>
            <person name="Hendrickx F."/>
            <person name="De Corte Z."/>
            <person name="Sonet G."/>
            <person name="Van Belleghem S.M."/>
            <person name="Kostlbacher S."/>
            <person name="Vangestel C."/>
        </authorList>
    </citation>
    <scope>NUCLEOTIDE SEQUENCE [LARGE SCALE GENOMIC DNA]</scope>
    <source>
        <strain evidence="1">W744_W776</strain>
    </source>
</reference>
<evidence type="ECO:0000313" key="1">
    <source>
        <dbReference type="EMBL" id="KAG8155736.1"/>
    </source>
</evidence>
<keyword evidence="2" id="KW-1185">Reference proteome</keyword>
<gene>
    <name evidence="1" type="ORF">JTE90_005522</name>
</gene>
<organism evidence="1 2">
    <name type="scientific">Oedothorax gibbosus</name>
    <dbReference type="NCBI Taxonomy" id="931172"/>
    <lineage>
        <taxon>Eukaryota</taxon>
        <taxon>Metazoa</taxon>
        <taxon>Ecdysozoa</taxon>
        <taxon>Arthropoda</taxon>
        <taxon>Chelicerata</taxon>
        <taxon>Arachnida</taxon>
        <taxon>Araneae</taxon>
        <taxon>Araneomorphae</taxon>
        <taxon>Entelegynae</taxon>
        <taxon>Araneoidea</taxon>
        <taxon>Linyphiidae</taxon>
        <taxon>Erigoninae</taxon>
        <taxon>Oedothorax</taxon>
    </lineage>
</organism>
<dbReference type="Proteomes" id="UP000827092">
    <property type="component" value="Unassembled WGS sequence"/>
</dbReference>
<protein>
    <submittedName>
        <fullName evidence="1">Uncharacterized protein</fullName>
    </submittedName>
</protein>
<accession>A0AAV6TCZ8</accession>
<comment type="caution">
    <text evidence="1">The sequence shown here is derived from an EMBL/GenBank/DDBJ whole genome shotgun (WGS) entry which is preliminary data.</text>
</comment>
<evidence type="ECO:0000313" key="2">
    <source>
        <dbReference type="Proteomes" id="UP000827092"/>
    </source>
</evidence>
<dbReference type="AlphaFoldDB" id="A0AAV6TCZ8"/>
<proteinExistence type="predicted"/>
<dbReference type="EMBL" id="JAFNEN010006839">
    <property type="protein sequence ID" value="KAG8155736.1"/>
    <property type="molecule type" value="Genomic_DNA"/>
</dbReference>
<name>A0AAV6TCZ8_9ARAC</name>